<name>X6LA69_RETFI</name>
<protein>
    <submittedName>
        <fullName evidence="1">Uncharacterized protein</fullName>
    </submittedName>
</protein>
<dbReference type="PANTHER" id="PTHR14187">
    <property type="entry name" value="ALPHA KINASE/ELONGATION FACTOR 2 KINASE"/>
    <property type="match status" value="1"/>
</dbReference>
<dbReference type="Proteomes" id="UP000023152">
    <property type="component" value="Unassembled WGS sequence"/>
</dbReference>
<gene>
    <name evidence="1" type="ORF">RFI_39491</name>
</gene>
<sequence length="204" mass="23747">ICLVDGFNQSSYLQYKLKQYYKSKYTLVIPKEPISAIVKGDAQLTIVPHFISSRIVKYTYGVPCLFANRICSVSFESHISKYKYICDIDNKVYVKQCLVVFVNKNDAVKLGQVVQHSYSKISKQEKIAYAEIYRSEERDPEVITKCTCLGMIKVPYPAHFNDEDEYFIRFYFGEPVIRVTVTIKGKEYIEKEQQINYKVPDLII</sequence>
<keyword evidence="2" id="KW-1185">Reference proteome</keyword>
<organism evidence="1 2">
    <name type="scientific">Reticulomyxa filosa</name>
    <dbReference type="NCBI Taxonomy" id="46433"/>
    <lineage>
        <taxon>Eukaryota</taxon>
        <taxon>Sar</taxon>
        <taxon>Rhizaria</taxon>
        <taxon>Retaria</taxon>
        <taxon>Foraminifera</taxon>
        <taxon>Monothalamids</taxon>
        <taxon>Reticulomyxidae</taxon>
        <taxon>Reticulomyxa</taxon>
    </lineage>
</organism>
<reference evidence="1 2" key="1">
    <citation type="journal article" date="2013" name="Curr. Biol.">
        <title>The Genome of the Foraminiferan Reticulomyxa filosa.</title>
        <authorList>
            <person name="Glockner G."/>
            <person name="Hulsmann N."/>
            <person name="Schleicher M."/>
            <person name="Noegel A.A."/>
            <person name="Eichinger L."/>
            <person name="Gallinger C."/>
            <person name="Pawlowski J."/>
            <person name="Sierra R."/>
            <person name="Euteneuer U."/>
            <person name="Pillet L."/>
            <person name="Moustafa A."/>
            <person name="Platzer M."/>
            <person name="Groth M."/>
            <person name="Szafranski K."/>
            <person name="Schliwa M."/>
        </authorList>
    </citation>
    <scope>NUCLEOTIDE SEQUENCE [LARGE SCALE GENOMIC DNA]</scope>
</reference>
<dbReference type="AlphaFoldDB" id="X6LA69"/>
<proteinExistence type="predicted"/>
<dbReference type="OrthoDB" id="2963168at2759"/>
<accession>X6LA69</accession>
<evidence type="ECO:0000313" key="1">
    <source>
        <dbReference type="EMBL" id="ETN98031.1"/>
    </source>
</evidence>
<feature type="non-terminal residue" evidence="1">
    <location>
        <position position="1"/>
    </location>
</feature>
<dbReference type="EMBL" id="ASPP01047849">
    <property type="protein sequence ID" value="ETN98031.1"/>
    <property type="molecule type" value="Genomic_DNA"/>
</dbReference>
<evidence type="ECO:0000313" key="2">
    <source>
        <dbReference type="Proteomes" id="UP000023152"/>
    </source>
</evidence>
<comment type="caution">
    <text evidence="1">The sequence shown here is derived from an EMBL/GenBank/DDBJ whole genome shotgun (WGS) entry which is preliminary data.</text>
</comment>
<dbReference type="PANTHER" id="PTHR14187:SF5">
    <property type="entry name" value="HEAT SHOCK 70 KDA PROTEIN 12A"/>
    <property type="match status" value="1"/>
</dbReference>